<feature type="signal peptide" evidence="1">
    <location>
        <begin position="1"/>
        <end position="19"/>
    </location>
</feature>
<reference evidence="3" key="2">
    <citation type="journal article" date="2023" name="Plants (Basel)">
        <title>Annotation of the Turnera subulata (Passifloraceae) Draft Genome Reveals the S-Locus Evolved after the Divergence of Turneroideae from Passifloroideae in a Stepwise Manner.</title>
        <authorList>
            <person name="Henning P.M."/>
            <person name="Roalson E.H."/>
            <person name="Mir W."/>
            <person name="McCubbin A.G."/>
            <person name="Shore J.S."/>
        </authorList>
    </citation>
    <scope>NUCLEOTIDE SEQUENCE</scope>
    <source>
        <strain evidence="3">F60SS</strain>
    </source>
</reference>
<dbReference type="InterPro" id="IPR035992">
    <property type="entry name" value="Ricin_B-like_lectins"/>
</dbReference>
<dbReference type="EMBL" id="JAKUCV010005748">
    <property type="protein sequence ID" value="KAJ4830028.1"/>
    <property type="molecule type" value="Genomic_DNA"/>
</dbReference>
<protein>
    <recommendedName>
        <fullName evidence="2">Ricin B lectin domain-containing protein</fullName>
    </recommendedName>
</protein>
<dbReference type="PROSITE" id="PS50231">
    <property type="entry name" value="RICIN_B_LECTIN"/>
    <property type="match status" value="2"/>
</dbReference>
<comment type="caution">
    <text evidence="3">The sequence shown here is derived from an EMBL/GenBank/DDBJ whole genome shotgun (WGS) entry which is preliminary data.</text>
</comment>
<feature type="domain" description="Ricin B lectin" evidence="2">
    <location>
        <begin position="53"/>
        <end position="188"/>
    </location>
</feature>
<evidence type="ECO:0000259" key="2">
    <source>
        <dbReference type="SMART" id="SM00458"/>
    </source>
</evidence>
<feature type="chain" id="PRO_5040374026" description="Ricin B lectin domain-containing protein" evidence="1">
    <location>
        <begin position="20"/>
        <end position="320"/>
    </location>
</feature>
<dbReference type="SUPFAM" id="SSF50370">
    <property type="entry name" value="Ricin B-like lectins"/>
    <property type="match status" value="2"/>
</dbReference>
<dbReference type="SMART" id="SM00458">
    <property type="entry name" value="RICIN"/>
    <property type="match status" value="2"/>
</dbReference>
<proteinExistence type="predicted"/>
<dbReference type="AlphaFoldDB" id="A0A9Q0FEJ0"/>
<keyword evidence="1" id="KW-0732">Signal</keyword>
<evidence type="ECO:0000313" key="3">
    <source>
        <dbReference type="EMBL" id="KAJ4830028.1"/>
    </source>
</evidence>
<keyword evidence="4" id="KW-1185">Reference proteome</keyword>
<gene>
    <name evidence="3" type="ORF">Tsubulata_032924</name>
</gene>
<evidence type="ECO:0000256" key="1">
    <source>
        <dbReference type="SAM" id="SignalP"/>
    </source>
</evidence>
<dbReference type="Proteomes" id="UP001141552">
    <property type="component" value="Unassembled WGS sequence"/>
</dbReference>
<dbReference type="OrthoDB" id="1642280at2759"/>
<dbReference type="Gene3D" id="2.80.10.50">
    <property type="match status" value="2"/>
</dbReference>
<dbReference type="Pfam" id="PF00652">
    <property type="entry name" value="Ricin_B_lectin"/>
    <property type="match status" value="2"/>
</dbReference>
<dbReference type="InterPro" id="IPR000772">
    <property type="entry name" value="Ricin_B_lectin"/>
</dbReference>
<organism evidence="3 4">
    <name type="scientific">Turnera subulata</name>
    <dbReference type="NCBI Taxonomy" id="218843"/>
    <lineage>
        <taxon>Eukaryota</taxon>
        <taxon>Viridiplantae</taxon>
        <taxon>Streptophyta</taxon>
        <taxon>Embryophyta</taxon>
        <taxon>Tracheophyta</taxon>
        <taxon>Spermatophyta</taxon>
        <taxon>Magnoliopsida</taxon>
        <taxon>eudicotyledons</taxon>
        <taxon>Gunneridae</taxon>
        <taxon>Pentapetalae</taxon>
        <taxon>rosids</taxon>
        <taxon>fabids</taxon>
        <taxon>Malpighiales</taxon>
        <taxon>Passifloraceae</taxon>
        <taxon>Turnera</taxon>
    </lineage>
</organism>
<sequence>MKLSKMAWVCLILVPVVWAPFRISGAEQPQQEDPKLSGPLISQPPILIQQLGSKGQVQIRGPKGLCLEYVPQGKYYDGAELTLVSCRSSATSNQLWTFKEDGTIRSNGSCLMPASVCPTSPVNNLMLSTCPDDPIGSSAQWKHNEDEGFMLNSLTGLVLTAKSDAEGVFGALTVDVDKGLPGQGWVRDDGPSLQRIESRQKTGSCLTVGDDYSSVGLGRCLNSTRNNWEIVPFSTIANNGKCLSCQDSVGRARPCKDGSLVVTRDCCVESPGQRWLDGGKSRFVNPESGLYLTLADSGDHVIAAPKADPADLPFQQWNLL</sequence>
<dbReference type="CDD" id="cd00161">
    <property type="entry name" value="beta-trefoil_Ricin-like"/>
    <property type="match status" value="1"/>
</dbReference>
<reference evidence="3" key="1">
    <citation type="submission" date="2022-02" db="EMBL/GenBank/DDBJ databases">
        <authorList>
            <person name="Henning P.M."/>
            <person name="McCubbin A.G."/>
            <person name="Shore J.S."/>
        </authorList>
    </citation>
    <scope>NUCLEOTIDE SEQUENCE</scope>
    <source>
        <strain evidence="3">F60SS</strain>
        <tissue evidence="3">Leaves</tissue>
    </source>
</reference>
<feature type="domain" description="Ricin B lectin" evidence="2">
    <location>
        <begin position="191"/>
        <end position="320"/>
    </location>
</feature>
<name>A0A9Q0FEJ0_9ROSI</name>
<accession>A0A9Q0FEJ0</accession>
<evidence type="ECO:0000313" key="4">
    <source>
        <dbReference type="Proteomes" id="UP001141552"/>
    </source>
</evidence>